<keyword evidence="3 9" id="KW-0813">Transport</keyword>
<evidence type="ECO:0000256" key="2">
    <source>
        <dbReference type="ARBA" id="ARBA00005745"/>
    </source>
</evidence>
<comment type="similarity">
    <text evidence="2 9">Belongs to the GSP F family.</text>
</comment>
<accession>A0A6L2ZRG4</accession>
<comment type="subcellular location">
    <subcellularLocation>
        <location evidence="1 9">Cell inner membrane</location>
        <topology evidence="1 9">Multi-pass membrane protein</topology>
    </subcellularLocation>
</comment>
<organism evidence="12 13">
    <name type="scientific">Candidatus Regiella insecticola</name>
    <dbReference type="NCBI Taxonomy" id="138073"/>
    <lineage>
        <taxon>Bacteria</taxon>
        <taxon>Pseudomonadati</taxon>
        <taxon>Pseudomonadota</taxon>
        <taxon>Gammaproteobacteria</taxon>
        <taxon>Enterobacterales</taxon>
        <taxon>Enterobacteriaceae</taxon>
        <taxon>aphid secondary symbionts</taxon>
        <taxon>Candidatus Regiella</taxon>
    </lineage>
</organism>
<dbReference type="PANTHER" id="PTHR30012">
    <property type="entry name" value="GENERAL SECRETION PATHWAY PROTEIN"/>
    <property type="match status" value="1"/>
</dbReference>
<dbReference type="Pfam" id="PF00482">
    <property type="entry name" value="T2SSF"/>
    <property type="match status" value="2"/>
</dbReference>
<gene>
    <name evidence="12" type="primary">hofC</name>
    <name evidence="12" type="ORF">RINTU1_30080</name>
</gene>
<evidence type="ECO:0000256" key="8">
    <source>
        <dbReference type="ARBA" id="ARBA00023136"/>
    </source>
</evidence>
<dbReference type="AlphaFoldDB" id="A0A6L2ZRG4"/>
<keyword evidence="8 10" id="KW-0472">Membrane</keyword>
<dbReference type="PANTHER" id="PTHR30012:SF7">
    <property type="entry name" value="PROTEIN TRANSPORT PROTEIN HOFC HOMOLOG"/>
    <property type="match status" value="1"/>
</dbReference>
<keyword evidence="7 10" id="KW-1133">Transmembrane helix</keyword>
<evidence type="ECO:0000256" key="9">
    <source>
        <dbReference type="RuleBase" id="RU003923"/>
    </source>
</evidence>
<evidence type="ECO:0000256" key="1">
    <source>
        <dbReference type="ARBA" id="ARBA00004429"/>
    </source>
</evidence>
<dbReference type="InterPro" id="IPR042094">
    <property type="entry name" value="T2SS_GspF_sf"/>
</dbReference>
<evidence type="ECO:0000256" key="5">
    <source>
        <dbReference type="ARBA" id="ARBA00022519"/>
    </source>
</evidence>
<dbReference type="GO" id="GO:0005886">
    <property type="term" value="C:plasma membrane"/>
    <property type="evidence" value="ECO:0007669"/>
    <property type="project" value="UniProtKB-SubCell"/>
</dbReference>
<dbReference type="InterPro" id="IPR018076">
    <property type="entry name" value="T2SS_GspF_dom"/>
</dbReference>
<feature type="transmembrane region" description="Helical" evidence="10">
    <location>
        <begin position="377"/>
        <end position="397"/>
    </location>
</feature>
<feature type="domain" description="Type II secretion system protein GspF" evidence="11">
    <location>
        <begin position="65"/>
        <end position="187"/>
    </location>
</feature>
<dbReference type="EMBL" id="BLXO01000007">
    <property type="protein sequence ID" value="GFN47119.1"/>
    <property type="molecule type" value="Genomic_DNA"/>
</dbReference>
<evidence type="ECO:0000313" key="12">
    <source>
        <dbReference type="EMBL" id="GFN47119.1"/>
    </source>
</evidence>
<dbReference type="PROSITE" id="PS00874">
    <property type="entry name" value="T2SP_F"/>
    <property type="match status" value="1"/>
</dbReference>
<evidence type="ECO:0000256" key="6">
    <source>
        <dbReference type="ARBA" id="ARBA00022692"/>
    </source>
</evidence>
<dbReference type="RefSeq" id="WP_176488641.1">
    <property type="nucleotide sequence ID" value="NZ_BLXO01000007.1"/>
</dbReference>
<protein>
    <submittedName>
        <fullName evidence="12">Putative type II secretion system protein</fullName>
    </submittedName>
</protein>
<dbReference type="GO" id="GO:0015628">
    <property type="term" value="P:protein secretion by the type II secretion system"/>
    <property type="evidence" value="ECO:0007669"/>
    <property type="project" value="TreeGrafter"/>
</dbReference>
<evidence type="ECO:0000256" key="7">
    <source>
        <dbReference type="ARBA" id="ARBA00022989"/>
    </source>
</evidence>
<dbReference type="Gene3D" id="1.20.81.30">
    <property type="entry name" value="Type II secretion system (T2SS), domain F"/>
    <property type="match status" value="2"/>
</dbReference>
<keyword evidence="5" id="KW-0997">Cell inner membrane</keyword>
<evidence type="ECO:0000256" key="3">
    <source>
        <dbReference type="ARBA" id="ARBA00022448"/>
    </source>
</evidence>
<dbReference type="InterPro" id="IPR001992">
    <property type="entry name" value="T2SS_GspF/T4SS_PilC_CS"/>
</dbReference>
<dbReference type="FunFam" id="1.20.81.30:FF:000001">
    <property type="entry name" value="Type II secretion system protein F"/>
    <property type="match status" value="1"/>
</dbReference>
<dbReference type="PRINTS" id="PR00812">
    <property type="entry name" value="BCTERIALGSPF"/>
</dbReference>
<evidence type="ECO:0000313" key="13">
    <source>
        <dbReference type="Proteomes" id="UP000504714"/>
    </source>
</evidence>
<evidence type="ECO:0000256" key="10">
    <source>
        <dbReference type="SAM" id="Phobius"/>
    </source>
</evidence>
<name>A0A6L2ZRG4_9ENTR</name>
<dbReference type="NCBIfam" id="NF007861">
    <property type="entry name" value="PRK10573.1"/>
    <property type="match status" value="1"/>
</dbReference>
<feature type="transmembrane region" description="Helical" evidence="10">
    <location>
        <begin position="163"/>
        <end position="186"/>
    </location>
</feature>
<keyword evidence="4" id="KW-1003">Cell membrane</keyword>
<evidence type="ECO:0000256" key="4">
    <source>
        <dbReference type="ARBA" id="ARBA00022475"/>
    </source>
</evidence>
<evidence type="ECO:0000259" key="11">
    <source>
        <dbReference type="Pfam" id="PF00482"/>
    </source>
</evidence>
<proteinExistence type="inferred from homology"/>
<dbReference type="Proteomes" id="UP000504714">
    <property type="component" value="Unassembled WGS sequence"/>
</dbReference>
<sequence>MNIHRLYQWQAINKNGAIQEDISLATEKNKVYEYMLQHGLQPINVTPGKRVPDSYWQGIHLITITRQLATLLQSSLPLVNSLQLLAKETDAPAWRCVLQDISQKVIQGQSLSEAISDYPQIFPELYCQLITVGELTGTLDQCCSQLAEQQECRQQLQKKVAKALRYPLFICTLALLVSTMMLVMVLPQFAQIYQSFSAPLPLLTRGLLFFSNSLIYIGSYIILVLVIIGIIYCHKLRKIPYWLQWEQSCLLRIPIFSSLIRGRCLSQIFQTLTITQRSGLTLAAGLQAAALSVNNFFYQQAMNDLNKQINQGISLHHGMSQYNLSSPYRLFPPLCQQLIRIGEESGCLDMLLEKLSHWHQQQTQELADNTTQMLEPILILIVGIIVGTLVVAMYLPIFQLGNIMD</sequence>
<feature type="domain" description="Type II secretion system protein GspF" evidence="11">
    <location>
        <begin position="270"/>
        <end position="396"/>
    </location>
</feature>
<dbReference type="InterPro" id="IPR003004">
    <property type="entry name" value="GspF/PilC"/>
</dbReference>
<feature type="transmembrane region" description="Helical" evidence="10">
    <location>
        <begin position="206"/>
        <end position="233"/>
    </location>
</feature>
<comment type="caution">
    <text evidence="12">The sequence shown here is derived from an EMBL/GenBank/DDBJ whole genome shotgun (WGS) entry which is preliminary data.</text>
</comment>
<keyword evidence="6 9" id="KW-0812">Transmembrane</keyword>
<reference evidence="12 13" key="1">
    <citation type="submission" date="2020-06" db="EMBL/GenBank/DDBJ databases">
        <title>The genome sequence of Candidatus Regiella insecticola strain Tut.</title>
        <authorList>
            <person name="Nikoh N."/>
            <person name="Tsuchida T."/>
            <person name="Koga R."/>
            <person name="Oshima K."/>
            <person name="Hattori M."/>
            <person name="Fukatsu T."/>
        </authorList>
    </citation>
    <scope>NUCLEOTIDE SEQUENCE [LARGE SCALE GENOMIC DNA]</scope>
    <source>
        <strain evidence="12 13">Tut</strain>
    </source>
</reference>